<feature type="compositionally biased region" description="Polar residues" evidence="1">
    <location>
        <begin position="273"/>
        <end position="288"/>
    </location>
</feature>
<reference evidence="2" key="2">
    <citation type="submission" date="2025-09" db="UniProtKB">
        <authorList>
            <consortium name="Ensembl"/>
        </authorList>
    </citation>
    <scope>IDENTIFICATION</scope>
</reference>
<feature type="compositionally biased region" description="Low complexity" evidence="1">
    <location>
        <begin position="229"/>
        <end position="240"/>
    </location>
</feature>
<feature type="region of interest" description="Disordered" evidence="1">
    <location>
        <begin position="1"/>
        <end position="54"/>
    </location>
</feature>
<feature type="region of interest" description="Disordered" evidence="1">
    <location>
        <begin position="138"/>
        <end position="183"/>
    </location>
</feature>
<feature type="compositionally biased region" description="Low complexity" evidence="1">
    <location>
        <begin position="170"/>
        <end position="183"/>
    </location>
</feature>
<dbReference type="Ensembl" id="ENSPKIT00000042959.1">
    <property type="protein sequence ID" value="ENSPKIP00000019378.1"/>
    <property type="gene ID" value="ENSPKIG00000004579.1"/>
</dbReference>
<dbReference type="AlphaFoldDB" id="A0A3B3RM59"/>
<evidence type="ECO:0000256" key="1">
    <source>
        <dbReference type="SAM" id="MobiDB-lite"/>
    </source>
</evidence>
<feature type="compositionally biased region" description="Polar residues" evidence="1">
    <location>
        <begin position="422"/>
        <end position="431"/>
    </location>
</feature>
<evidence type="ECO:0000313" key="2">
    <source>
        <dbReference type="Ensembl" id="ENSPKIP00000019378.1"/>
    </source>
</evidence>
<feature type="compositionally biased region" description="Polar residues" evidence="1">
    <location>
        <begin position="40"/>
        <end position="49"/>
    </location>
</feature>
<protein>
    <submittedName>
        <fullName evidence="2">Uncharacterized protein</fullName>
    </submittedName>
</protein>
<dbReference type="Proteomes" id="UP000261540">
    <property type="component" value="Unplaced"/>
</dbReference>
<feature type="region of interest" description="Disordered" evidence="1">
    <location>
        <begin position="269"/>
        <end position="291"/>
    </location>
</feature>
<dbReference type="GeneTree" id="ENSGT00940000171141"/>
<feature type="region of interest" description="Disordered" evidence="1">
    <location>
        <begin position="576"/>
        <end position="624"/>
    </location>
</feature>
<dbReference type="STRING" id="1676925.ENSPKIP00000019378"/>
<sequence length="859" mass="95828">MRQLDQGTGCRKRQGSSLPSLRNESEGGYRPSLLRANNPGKATTPNTYGLDTPIKPRMAQPAFRLQSLLDPGSLLRVRAQVYTRLGGSEPESEDPGRKGLLPFLCPRPVRTLKVLAPLDRGYEDMKLASRGSCPLKPIASWPTSSASRERKQWRSKPRSRALPVRKGGSEESNSSSLSSQASLDLEEQSEIFGVLLDQQEHEDAGHTVTGESYELGLPPSFIDDCNTSRPNPGARAPNNNQDGNEQIIGDNIHVIYHTEWMDDCTVMPKGSKTESSNIATPVSSGKTQNHCDVDLATRPGLSCEEEAWGDPDKAKYSKVLTKDDGRADEWHSNPKVPERSRDSHATACGDEVRLACSVPESKQHIHSVNTALSTGQLNEENRRHSKMLKNRDRDRYSSYHTNQSFNVLAHKEHNTHSRKSNRNTITPSQKPANARRLSDLTIGGKSILEVGPQGAKASGKNTVLPSLWDKRVEPLRKNVTESSDDRKNLIRLEGAGQRQPLELEPMKAQQPKRSGMLRAPRAKSAMECVTYNDMFLEINSQGEGPAIYEMFATPVYEKLRASTSYQRVAYREMKCAQARRNQGPKNNTYLKPPEIKPHKSRREKSISTNAKQKRREDKVPRGKSHQVLISDTELESTISVSGLDCHIQTTKAEMIFCEEDKKSNPRVTPEEHMRKRALTIIEEVLTNSLEEASTFHCTPKDKSVPKSAEVLIRPLKESFIPQITSYCSLRTHHIVQEADENGLMVKIGEEKLAVTARSDELRPVSFTAQPKIDYWTSGDSSRTVTPVFEKLLDAADEGSMTDDLLRCLAEQLISLEEGEETDPPQTSDSCKEEIVHASRIKKVITPCLVACKITVTEEF</sequence>
<feature type="region of interest" description="Disordered" evidence="1">
    <location>
        <begin position="226"/>
        <end position="245"/>
    </location>
</feature>
<name>A0A3B3RM59_9TELE</name>
<organism evidence="2 3">
    <name type="scientific">Paramormyrops kingsleyae</name>
    <dbReference type="NCBI Taxonomy" id="1676925"/>
    <lineage>
        <taxon>Eukaryota</taxon>
        <taxon>Metazoa</taxon>
        <taxon>Chordata</taxon>
        <taxon>Craniata</taxon>
        <taxon>Vertebrata</taxon>
        <taxon>Euteleostomi</taxon>
        <taxon>Actinopterygii</taxon>
        <taxon>Neopterygii</taxon>
        <taxon>Teleostei</taxon>
        <taxon>Osteoglossocephala</taxon>
        <taxon>Osteoglossomorpha</taxon>
        <taxon>Osteoglossiformes</taxon>
        <taxon>Mormyridae</taxon>
        <taxon>Paramormyrops</taxon>
    </lineage>
</organism>
<proteinExistence type="predicted"/>
<accession>A0A3B3RM59</accession>
<feature type="compositionally biased region" description="Polar residues" evidence="1">
    <location>
        <begin position="579"/>
        <end position="589"/>
    </location>
</feature>
<evidence type="ECO:0000313" key="3">
    <source>
        <dbReference type="Proteomes" id="UP000261540"/>
    </source>
</evidence>
<keyword evidence="3" id="KW-1185">Reference proteome</keyword>
<reference evidence="2" key="1">
    <citation type="submission" date="2025-08" db="UniProtKB">
        <authorList>
            <consortium name="Ensembl"/>
        </authorList>
    </citation>
    <scope>IDENTIFICATION</scope>
</reference>
<feature type="region of interest" description="Disordered" evidence="1">
    <location>
        <begin position="412"/>
        <end position="435"/>
    </location>
</feature>
<feature type="region of interest" description="Disordered" evidence="1">
    <location>
        <begin position="325"/>
        <end position="344"/>
    </location>
</feature>